<feature type="compositionally biased region" description="Polar residues" evidence="1">
    <location>
        <begin position="66"/>
        <end position="78"/>
    </location>
</feature>
<name>A0A844B9N0_9BURK</name>
<protein>
    <submittedName>
        <fullName evidence="2">Uncharacterized protein</fullName>
    </submittedName>
</protein>
<sequence length="193" mass="21917">MATDKKKFDPAPLTDTGALYSARDFRAQTNAVEKDTDSAWDMWVEANKSIEQKPPGDQGYARTGPVSLTSDHASTMSTVPAKLGEDPGSESEARMRRRNRVATVDDAMLEARRNNRVCPRPNHWQTLYEMLPNRTKSKPTPPLIGPLWNSTPSITKRTCLREHFEWADQHGVLAQVMNFMKTLPETDWFHMDD</sequence>
<feature type="region of interest" description="Disordered" evidence="1">
    <location>
        <begin position="50"/>
        <end position="96"/>
    </location>
</feature>
<evidence type="ECO:0000313" key="2">
    <source>
        <dbReference type="EMBL" id="MRD48216.1"/>
    </source>
</evidence>
<dbReference type="OrthoDB" id="8905728at2"/>
<dbReference type="Proteomes" id="UP000487350">
    <property type="component" value="Unassembled WGS sequence"/>
</dbReference>
<dbReference type="EMBL" id="WJBU01000011">
    <property type="protein sequence ID" value="MRD48216.1"/>
    <property type="molecule type" value="Genomic_DNA"/>
</dbReference>
<gene>
    <name evidence="2" type="ORF">GHT07_13080</name>
</gene>
<proteinExistence type="predicted"/>
<comment type="caution">
    <text evidence="2">The sequence shown here is derived from an EMBL/GenBank/DDBJ whole genome shotgun (WGS) entry which is preliminary data.</text>
</comment>
<reference evidence="2 3" key="1">
    <citation type="submission" date="2019-11" db="EMBL/GenBank/DDBJ databases">
        <title>Caenimonas koreensis gen. nov., sp. nov., isolated from activated sludge.</title>
        <authorList>
            <person name="Seung H.R."/>
        </authorList>
    </citation>
    <scope>NUCLEOTIDE SEQUENCE [LARGE SCALE GENOMIC DNA]</scope>
    <source>
        <strain evidence="2 3">EMB320</strain>
    </source>
</reference>
<dbReference type="RefSeq" id="WP_153585528.1">
    <property type="nucleotide sequence ID" value="NZ_WJBU01000011.1"/>
</dbReference>
<evidence type="ECO:0000313" key="3">
    <source>
        <dbReference type="Proteomes" id="UP000487350"/>
    </source>
</evidence>
<keyword evidence="3" id="KW-1185">Reference proteome</keyword>
<evidence type="ECO:0000256" key="1">
    <source>
        <dbReference type="SAM" id="MobiDB-lite"/>
    </source>
</evidence>
<accession>A0A844B9N0</accession>
<organism evidence="2 3">
    <name type="scientific">Caenimonas koreensis DSM 17982</name>
    <dbReference type="NCBI Taxonomy" id="1121255"/>
    <lineage>
        <taxon>Bacteria</taxon>
        <taxon>Pseudomonadati</taxon>
        <taxon>Pseudomonadota</taxon>
        <taxon>Betaproteobacteria</taxon>
        <taxon>Burkholderiales</taxon>
        <taxon>Comamonadaceae</taxon>
        <taxon>Caenimonas</taxon>
    </lineage>
</organism>
<dbReference type="AlphaFoldDB" id="A0A844B9N0"/>